<keyword evidence="4" id="KW-0694">RNA-binding</keyword>
<evidence type="ECO:0000256" key="3">
    <source>
        <dbReference type="ARBA" id="ARBA00023274"/>
    </source>
</evidence>
<comment type="caution">
    <text evidence="6">The sequence shown here is derived from an EMBL/GenBank/DDBJ whole genome shotgun (WGS) entry which is preliminary data.</text>
</comment>
<organism evidence="6 7">
    <name type="scientific">Candidatus Tagabacteria bacterium RIFCSPLOWO2_01_FULL_42_9</name>
    <dbReference type="NCBI Taxonomy" id="1802296"/>
    <lineage>
        <taxon>Bacteria</taxon>
        <taxon>Candidatus Tagaibacteriota</taxon>
    </lineage>
</organism>
<dbReference type="NCBIfam" id="TIGR00165">
    <property type="entry name" value="S18"/>
    <property type="match status" value="1"/>
</dbReference>
<dbReference type="PANTHER" id="PTHR13479:SF40">
    <property type="entry name" value="SMALL RIBOSOMAL SUBUNIT PROTEIN BS18M"/>
    <property type="match status" value="1"/>
</dbReference>
<accession>A0A1G2LSG0</accession>
<evidence type="ECO:0000313" key="7">
    <source>
        <dbReference type="Proteomes" id="UP000178116"/>
    </source>
</evidence>
<dbReference type="GO" id="GO:0022627">
    <property type="term" value="C:cytosolic small ribosomal subunit"/>
    <property type="evidence" value="ECO:0007669"/>
    <property type="project" value="TreeGrafter"/>
</dbReference>
<sequence length="68" mass="7555">MTKGDCYFCANNIGGVSHSEVEILKRFLDPQAKIMPAKKTGVCAKHQRKLGRAVKRARILSLLPFVGR</sequence>
<comment type="function">
    <text evidence="4">Binds as a heterodimer with protein bS6 to the central domain of the 16S rRNA, where it helps stabilize the platform of the 30S subunit.</text>
</comment>
<dbReference type="InterPro" id="IPR001648">
    <property type="entry name" value="Ribosomal_bS18"/>
</dbReference>
<keyword evidence="2 4" id="KW-0689">Ribosomal protein</keyword>
<comment type="subunit">
    <text evidence="4">Part of the 30S ribosomal subunit. Forms a tight heterodimer with protein bS6.</text>
</comment>
<dbReference type="AlphaFoldDB" id="A0A1G2LSG0"/>
<dbReference type="GO" id="GO:0003735">
    <property type="term" value="F:structural constituent of ribosome"/>
    <property type="evidence" value="ECO:0007669"/>
    <property type="project" value="InterPro"/>
</dbReference>
<reference evidence="6 7" key="1">
    <citation type="journal article" date="2016" name="Nat. Commun.">
        <title>Thousands of microbial genomes shed light on interconnected biogeochemical processes in an aquifer system.</title>
        <authorList>
            <person name="Anantharaman K."/>
            <person name="Brown C.T."/>
            <person name="Hug L.A."/>
            <person name="Sharon I."/>
            <person name="Castelle C.J."/>
            <person name="Probst A.J."/>
            <person name="Thomas B.C."/>
            <person name="Singh A."/>
            <person name="Wilkins M.J."/>
            <person name="Karaoz U."/>
            <person name="Brodie E.L."/>
            <person name="Williams K.H."/>
            <person name="Hubbard S.S."/>
            <person name="Banfield J.F."/>
        </authorList>
    </citation>
    <scope>NUCLEOTIDE SEQUENCE [LARGE SCALE GENOMIC DNA]</scope>
</reference>
<dbReference type="EMBL" id="MHRA01000046">
    <property type="protein sequence ID" value="OHA14566.1"/>
    <property type="molecule type" value="Genomic_DNA"/>
</dbReference>
<evidence type="ECO:0000256" key="2">
    <source>
        <dbReference type="ARBA" id="ARBA00022980"/>
    </source>
</evidence>
<proteinExistence type="inferred from homology"/>
<dbReference type="Proteomes" id="UP000178116">
    <property type="component" value="Unassembled WGS sequence"/>
</dbReference>
<dbReference type="GO" id="GO:0070181">
    <property type="term" value="F:small ribosomal subunit rRNA binding"/>
    <property type="evidence" value="ECO:0007669"/>
    <property type="project" value="TreeGrafter"/>
</dbReference>
<comment type="similarity">
    <text evidence="1 4 5">Belongs to the bacterial ribosomal protein bS18 family.</text>
</comment>
<evidence type="ECO:0000256" key="4">
    <source>
        <dbReference type="HAMAP-Rule" id="MF_00270"/>
    </source>
</evidence>
<dbReference type="Gene3D" id="4.10.640.10">
    <property type="entry name" value="Ribosomal protein S18"/>
    <property type="match status" value="1"/>
</dbReference>
<dbReference type="SUPFAM" id="SSF46911">
    <property type="entry name" value="Ribosomal protein S18"/>
    <property type="match status" value="1"/>
</dbReference>
<evidence type="ECO:0000313" key="6">
    <source>
        <dbReference type="EMBL" id="OHA14566.1"/>
    </source>
</evidence>
<name>A0A1G2LSG0_9BACT</name>
<evidence type="ECO:0000256" key="5">
    <source>
        <dbReference type="RuleBase" id="RU003910"/>
    </source>
</evidence>
<dbReference type="PANTHER" id="PTHR13479">
    <property type="entry name" value="30S RIBOSOMAL PROTEIN S18"/>
    <property type="match status" value="1"/>
</dbReference>
<dbReference type="PRINTS" id="PR00974">
    <property type="entry name" value="RIBOSOMALS18"/>
</dbReference>
<dbReference type="Pfam" id="PF01084">
    <property type="entry name" value="Ribosomal_S18"/>
    <property type="match status" value="1"/>
</dbReference>
<dbReference type="HAMAP" id="MF_00270">
    <property type="entry name" value="Ribosomal_bS18"/>
    <property type="match status" value="1"/>
</dbReference>
<dbReference type="InterPro" id="IPR036870">
    <property type="entry name" value="Ribosomal_bS18_sf"/>
</dbReference>
<protein>
    <recommendedName>
        <fullName evidence="4">Small ribosomal subunit protein bS18</fullName>
    </recommendedName>
</protein>
<evidence type="ECO:0000256" key="1">
    <source>
        <dbReference type="ARBA" id="ARBA00005589"/>
    </source>
</evidence>
<dbReference type="GO" id="GO:0006412">
    <property type="term" value="P:translation"/>
    <property type="evidence" value="ECO:0007669"/>
    <property type="project" value="UniProtKB-UniRule"/>
</dbReference>
<keyword evidence="3 4" id="KW-0687">Ribonucleoprotein</keyword>
<gene>
    <name evidence="4" type="primary">rpsR</name>
    <name evidence="6" type="ORF">A3A10_03330</name>
</gene>
<keyword evidence="4" id="KW-0699">rRNA-binding</keyword>